<dbReference type="InterPro" id="IPR055377">
    <property type="entry name" value="GH3_M"/>
</dbReference>
<dbReference type="PANTHER" id="PTHR31901:SF9">
    <property type="entry name" value="GH3 DOMAIN-CONTAINING PROTEIN"/>
    <property type="match status" value="1"/>
</dbReference>
<dbReference type="AlphaFoldDB" id="A0A3D1JJ32"/>
<dbReference type="Gene3D" id="3.40.50.12780">
    <property type="entry name" value="N-terminal domain of ligase-like"/>
    <property type="match status" value="1"/>
</dbReference>
<accession>A0A3D1JJ32</accession>
<dbReference type="RefSeq" id="WP_062188920.1">
    <property type="nucleotide sequence ID" value="NZ_DF967965.1"/>
</dbReference>
<dbReference type="PANTHER" id="PTHR31901">
    <property type="entry name" value="GH3 DOMAIN-CONTAINING PROTEIN"/>
    <property type="match status" value="1"/>
</dbReference>
<evidence type="ECO:0000313" key="3">
    <source>
        <dbReference type="Proteomes" id="UP000264141"/>
    </source>
</evidence>
<gene>
    <name evidence="2" type="ORF">DEQ80_10290</name>
</gene>
<proteinExistence type="predicted"/>
<dbReference type="Pfam" id="PF03321">
    <property type="entry name" value="GH3"/>
    <property type="match status" value="1"/>
</dbReference>
<sequence>MTATAIELLRQGRKHQIWTKYCGFLDLSLKEFMQIQERLLLEQFDLLSKSELGRYLLRGKIPGSIEEFRARIPITTYDDYEPYLGEDKGYFQNAYVWAHTSGRSGKYKWIPYTREAYERLGERVLAGVILGAAREKGEVRLEEGDVLVYNTPPRPYISGITLRALAEQFNFRFVPALDETEAMEFQERIEAGFREGMKTGIDILGSMSAVLVKMGEAFTSGARKTRISRQMLHPQVLFRLIRGYIRAKMEGRNMLPRDLWTLKALPCGGADTAIYRDKIAYYWGVQPYEQYGCTEEGAIATQAWNKKYMTFFPDAAFYEFIPEEEWAKWRMDPSYMPKTVLFDEVVPRKRYELVLTNFYGKPLLRYRTYDLIEFPVLRDDEIGVNLPQMAFVGRTADFIDLAGFTGLIDERMVWRAINETGIEYHDWAIRKETRDGEPILKLYMEPASPIDKETIRHRVHEALKGINSFYADYDAMIQKPALDVTVLKPGTFQAYMLEKQAAGADLAHLKPPHMNASDEVIETLLRHNDGKE</sequence>
<feature type="domain" description="GH3 middle" evidence="1">
    <location>
        <begin position="310"/>
        <end position="394"/>
    </location>
</feature>
<dbReference type="EMBL" id="DPBP01000041">
    <property type="protein sequence ID" value="HCE18237.1"/>
    <property type="molecule type" value="Genomic_DNA"/>
</dbReference>
<dbReference type="InterPro" id="IPR004993">
    <property type="entry name" value="GH3"/>
</dbReference>
<protein>
    <submittedName>
        <fullName evidence="2">GH3 auxin-responsive promoter</fullName>
    </submittedName>
</protein>
<dbReference type="InterPro" id="IPR042099">
    <property type="entry name" value="ANL_N_sf"/>
</dbReference>
<dbReference type="STRING" id="229919.GCA_001050195_00233"/>
<comment type="caution">
    <text evidence="2">The sequence shown here is derived from an EMBL/GenBank/DDBJ whole genome shotgun (WGS) entry which is preliminary data.</text>
</comment>
<dbReference type="OrthoDB" id="614636at2"/>
<dbReference type="GO" id="GO:0005737">
    <property type="term" value="C:cytoplasm"/>
    <property type="evidence" value="ECO:0007669"/>
    <property type="project" value="TreeGrafter"/>
</dbReference>
<reference evidence="2 3" key="1">
    <citation type="journal article" date="2018" name="Nat. Biotechnol.">
        <title>A standardized bacterial taxonomy based on genome phylogeny substantially revises the tree of life.</title>
        <authorList>
            <person name="Parks D.H."/>
            <person name="Chuvochina M."/>
            <person name="Waite D.W."/>
            <person name="Rinke C."/>
            <person name="Skarshewski A."/>
            <person name="Chaumeil P.A."/>
            <person name="Hugenholtz P."/>
        </authorList>
    </citation>
    <scope>NUCLEOTIDE SEQUENCE [LARGE SCALE GENOMIC DNA]</scope>
    <source>
        <strain evidence="2">UBA8781</strain>
    </source>
</reference>
<dbReference type="Pfam" id="PF23571">
    <property type="entry name" value="GH3_M"/>
    <property type="match status" value="1"/>
</dbReference>
<organism evidence="2 3">
    <name type="scientific">Anaerolinea thermolimosa</name>
    <dbReference type="NCBI Taxonomy" id="229919"/>
    <lineage>
        <taxon>Bacteria</taxon>
        <taxon>Bacillati</taxon>
        <taxon>Chloroflexota</taxon>
        <taxon>Anaerolineae</taxon>
        <taxon>Anaerolineales</taxon>
        <taxon>Anaerolineaceae</taxon>
        <taxon>Anaerolinea</taxon>
    </lineage>
</organism>
<evidence type="ECO:0000259" key="1">
    <source>
        <dbReference type="Pfam" id="PF23571"/>
    </source>
</evidence>
<evidence type="ECO:0000313" key="2">
    <source>
        <dbReference type="EMBL" id="HCE18237.1"/>
    </source>
</evidence>
<dbReference type="Proteomes" id="UP000264141">
    <property type="component" value="Unassembled WGS sequence"/>
</dbReference>
<dbReference type="GO" id="GO:0016881">
    <property type="term" value="F:acid-amino acid ligase activity"/>
    <property type="evidence" value="ECO:0007669"/>
    <property type="project" value="TreeGrafter"/>
</dbReference>
<name>A0A3D1JJ32_9CHLR</name>